<dbReference type="SMART" id="SM00642">
    <property type="entry name" value="Aamy"/>
    <property type="match status" value="1"/>
</dbReference>
<proteinExistence type="predicted"/>
<evidence type="ECO:0000259" key="2">
    <source>
        <dbReference type="SMART" id="SM00642"/>
    </source>
</evidence>
<accession>A0ABV6C4Y3</accession>
<evidence type="ECO:0000256" key="1">
    <source>
        <dbReference type="SAM" id="MobiDB-lite"/>
    </source>
</evidence>
<protein>
    <submittedName>
        <fullName evidence="3">Alpha-amylase family glycosyl hydrolase</fullName>
    </submittedName>
</protein>
<gene>
    <name evidence="3" type="ORF">ACFFRE_11495</name>
</gene>
<sequence length="559" mass="62747">RGADRRALSAAARQLAEAASAEDLDGIDLPALCALASRHPDQTRVVRSPAGTVWVDRPLGGASAWYELFPRSASPDPSRPGTLADVAALLPELAELGVDVLYLPPVHPIGRTNRKGRDGAPVAGPGDPGSPWAIGGPEGGHEAVHPELGTVEDVVELAKAARRLGMELALDLAFQCSPDHPWVRQHPEWFRHRPDGTIAYAENPPKRYEDVYPLDFESPAWPALWEALAEVVETWVARGITVFRVDNPHTKPVRFWVWLIERVHRAHPEVLFLAEAFTRPRMMELLAQVGFSQSYTYFTWREQKWELEEYLRELTESELAEYFRPCFWPNTPDILPRHLQAGQRAAFVTRLVLAATASSCYGVYGPAFELMEHEPREPGSEEYRHSEKYEVRHWDRHRPDSLAPVLALLNRIRRRHPALRQQRFLQLQRVDNDQLLAFAKTAPVPPALDPEAPAPLSPWPTSAEPASGTGGRPAPWALERGPVGDVILTVLNLDPVFRQTGWVELDLDALGLPTEQPFVAHDLLTDQRFRWQGPRNFVALDPAEWPAHVLHLTPLSHDR</sequence>
<dbReference type="GO" id="GO:0016787">
    <property type="term" value="F:hydrolase activity"/>
    <property type="evidence" value="ECO:0007669"/>
    <property type="project" value="UniProtKB-KW"/>
</dbReference>
<dbReference type="SUPFAM" id="SSF51445">
    <property type="entry name" value="(Trans)glycosidases"/>
    <property type="match status" value="1"/>
</dbReference>
<dbReference type="Gene3D" id="3.20.20.80">
    <property type="entry name" value="Glycosidases"/>
    <property type="match status" value="1"/>
</dbReference>
<reference evidence="3 4" key="1">
    <citation type="submission" date="2024-09" db="EMBL/GenBank/DDBJ databases">
        <authorList>
            <person name="Sun Q."/>
            <person name="Mori K."/>
        </authorList>
    </citation>
    <scope>NUCLEOTIDE SEQUENCE [LARGE SCALE GENOMIC DNA]</scope>
    <source>
        <strain evidence="3 4">JCM 15389</strain>
    </source>
</reference>
<dbReference type="InterPro" id="IPR006047">
    <property type="entry name" value="GH13_cat_dom"/>
</dbReference>
<keyword evidence="4" id="KW-1185">Reference proteome</keyword>
<dbReference type="Gene3D" id="2.60.40.1180">
    <property type="entry name" value="Golgi alpha-mannosidase II"/>
    <property type="match status" value="1"/>
</dbReference>
<evidence type="ECO:0000313" key="4">
    <source>
        <dbReference type="Proteomes" id="UP001589788"/>
    </source>
</evidence>
<keyword evidence="3" id="KW-0378">Hydrolase</keyword>
<feature type="compositionally biased region" description="Pro residues" evidence="1">
    <location>
        <begin position="444"/>
        <end position="458"/>
    </location>
</feature>
<organism evidence="3 4">
    <name type="scientific">Aciditerrimonas ferrireducens</name>
    <dbReference type="NCBI Taxonomy" id="667306"/>
    <lineage>
        <taxon>Bacteria</taxon>
        <taxon>Bacillati</taxon>
        <taxon>Actinomycetota</taxon>
        <taxon>Acidimicrobiia</taxon>
        <taxon>Acidimicrobiales</taxon>
        <taxon>Acidimicrobiaceae</taxon>
        <taxon>Aciditerrimonas</taxon>
    </lineage>
</organism>
<dbReference type="CDD" id="cd11344">
    <property type="entry name" value="AmyAc_GlgE_like"/>
    <property type="match status" value="1"/>
</dbReference>
<feature type="region of interest" description="Disordered" evidence="1">
    <location>
        <begin position="109"/>
        <end position="144"/>
    </location>
</feature>
<dbReference type="EMBL" id="JBHLYQ010000149">
    <property type="protein sequence ID" value="MFC0082755.1"/>
    <property type="molecule type" value="Genomic_DNA"/>
</dbReference>
<feature type="region of interest" description="Disordered" evidence="1">
    <location>
        <begin position="444"/>
        <end position="475"/>
    </location>
</feature>
<dbReference type="PANTHER" id="PTHR47786:SF2">
    <property type="entry name" value="GLYCOSYL HYDROLASE FAMILY 13 CATALYTIC DOMAIN-CONTAINING PROTEIN"/>
    <property type="match status" value="1"/>
</dbReference>
<dbReference type="Proteomes" id="UP001589788">
    <property type="component" value="Unassembled WGS sequence"/>
</dbReference>
<evidence type="ECO:0000313" key="3">
    <source>
        <dbReference type="EMBL" id="MFC0082755.1"/>
    </source>
</evidence>
<dbReference type="PANTHER" id="PTHR47786">
    <property type="entry name" value="ALPHA-1,4-GLUCAN:MALTOSE-1-PHOSPHATE MALTOSYLTRANSFERASE"/>
    <property type="match status" value="1"/>
</dbReference>
<dbReference type="RefSeq" id="WP_377790390.1">
    <property type="nucleotide sequence ID" value="NZ_JBHLYQ010000149.1"/>
</dbReference>
<feature type="non-terminal residue" evidence="3">
    <location>
        <position position="1"/>
    </location>
</feature>
<comment type="caution">
    <text evidence="3">The sequence shown here is derived from an EMBL/GenBank/DDBJ whole genome shotgun (WGS) entry which is preliminary data.</text>
</comment>
<feature type="compositionally biased region" description="Low complexity" evidence="1">
    <location>
        <begin position="119"/>
        <end position="131"/>
    </location>
</feature>
<feature type="domain" description="Glycosyl hydrolase family 13 catalytic" evidence="2">
    <location>
        <begin position="63"/>
        <end position="413"/>
    </location>
</feature>
<dbReference type="InterPro" id="IPR049171">
    <property type="entry name" value="GLGE_C"/>
</dbReference>
<dbReference type="InterPro" id="IPR017853">
    <property type="entry name" value="GH"/>
</dbReference>
<dbReference type="Pfam" id="PF21702">
    <property type="entry name" value="GLGE_C"/>
    <property type="match status" value="1"/>
</dbReference>
<name>A0ABV6C4Y3_9ACTN</name>
<dbReference type="InterPro" id="IPR013780">
    <property type="entry name" value="Glyco_hydro_b"/>
</dbReference>